<gene>
    <name evidence="2" type="ORF">GCM10009304_18050</name>
</gene>
<dbReference type="RefSeq" id="WP_188982856.1">
    <property type="nucleotide sequence ID" value="NZ_BMPO01000003.1"/>
</dbReference>
<accession>A0A917UXA4</accession>
<evidence type="ECO:0008006" key="4">
    <source>
        <dbReference type="Google" id="ProtNLM"/>
    </source>
</evidence>
<protein>
    <recommendedName>
        <fullName evidence="4">DNA primase</fullName>
    </recommendedName>
</protein>
<dbReference type="InterPro" id="IPR017738">
    <property type="entry name" value="T6SS-assoc_VCA0118"/>
</dbReference>
<comment type="caution">
    <text evidence="2">The sequence shown here is derived from an EMBL/GenBank/DDBJ whole genome shotgun (WGS) entry which is preliminary data.</text>
</comment>
<dbReference type="AlphaFoldDB" id="A0A917UXA4"/>
<keyword evidence="3" id="KW-1185">Reference proteome</keyword>
<reference evidence="2" key="1">
    <citation type="journal article" date="2014" name="Int. J. Syst. Evol. Microbiol.">
        <title>Complete genome sequence of Corynebacterium casei LMG S-19264T (=DSM 44701T), isolated from a smear-ripened cheese.</title>
        <authorList>
            <consortium name="US DOE Joint Genome Institute (JGI-PGF)"/>
            <person name="Walter F."/>
            <person name="Albersmeier A."/>
            <person name="Kalinowski J."/>
            <person name="Ruckert C."/>
        </authorList>
    </citation>
    <scope>NUCLEOTIDE SEQUENCE</scope>
    <source>
        <strain evidence="2">JCM 30078</strain>
    </source>
</reference>
<dbReference type="EMBL" id="BMPO01000003">
    <property type="protein sequence ID" value="GGJ92612.1"/>
    <property type="molecule type" value="Genomic_DNA"/>
</dbReference>
<evidence type="ECO:0000256" key="1">
    <source>
        <dbReference type="SAM" id="SignalP"/>
    </source>
</evidence>
<proteinExistence type="predicted"/>
<dbReference type="Proteomes" id="UP000635983">
    <property type="component" value="Unassembled WGS sequence"/>
</dbReference>
<evidence type="ECO:0000313" key="2">
    <source>
        <dbReference type="EMBL" id="GGJ92612.1"/>
    </source>
</evidence>
<dbReference type="Pfam" id="PF11319">
    <property type="entry name" value="VasI"/>
    <property type="match status" value="1"/>
</dbReference>
<organism evidence="2 3">
    <name type="scientific">Pseudomonas matsuisoli</name>
    <dbReference type="NCBI Taxonomy" id="1515666"/>
    <lineage>
        <taxon>Bacteria</taxon>
        <taxon>Pseudomonadati</taxon>
        <taxon>Pseudomonadota</taxon>
        <taxon>Gammaproteobacteria</taxon>
        <taxon>Pseudomonadales</taxon>
        <taxon>Pseudomonadaceae</taxon>
        <taxon>Pseudomonas</taxon>
    </lineage>
</organism>
<evidence type="ECO:0000313" key="3">
    <source>
        <dbReference type="Proteomes" id="UP000635983"/>
    </source>
</evidence>
<feature type="chain" id="PRO_5037608924" description="DNA primase" evidence="1">
    <location>
        <begin position="18"/>
        <end position="198"/>
    </location>
</feature>
<feature type="signal peptide" evidence="1">
    <location>
        <begin position="1"/>
        <end position="17"/>
    </location>
</feature>
<keyword evidence="1" id="KW-0732">Signal</keyword>
<sequence>MNRIIFFAAFLPFAALAAEDKELTTCAAIKGTVERLSCFDEIASKRGLVAETVATPSVGKGKWRTSTTTDPLTDKSVYVAGVHADQGVGRFGETIGMVVRCKDNQTDLYINWQSYLGLDSTPVTHRIDKNKAVTSTWDVSTDHKSAFMRSPVAALKQMVKGESFIANVTPYGENPVTAAFNIAGTEAALQDIRKGCRW</sequence>
<reference evidence="2" key="2">
    <citation type="submission" date="2020-09" db="EMBL/GenBank/DDBJ databases">
        <authorList>
            <person name="Sun Q."/>
            <person name="Ohkuma M."/>
        </authorList>
    </citation>
    <scope>NUCLEOTIDE SEQUENCE</scope>
    <source>
        <strain evidence="2">JCM 30078</strain>
    </source>
</reference>
<name>A0A917UXA4_9PSED</name>